<evidence type="ECO:0000256" key="4">
    <source>
        <dbReference type="ARBA" id="ARBA00022723"/>
    </source>
</evidence>
<sequence>MGSPPLSNNNEVQNVSFDIHDFQTSIFLYLLGLVLVILFVQIIERVHNLLRNEIVDHLDIESDQLADYHSSMTDDFDWSFESMSQNNVWVWEIFNGFMAHLAERQYLRLSSEFLEQVSPCVSYKCLEETTLDECVICLECFEQDEMCRVFPACDHVFHSVCLDRWMKSHLTCPICRNCIVDSLTETMSMSLTV</sequence>
<evidence type="ECO:0000256" key="6">
    <source>
        <dbReference type="ARBA" id="ARBA00022786"/>
    </source>
</evidence>
<comment type="catalytic activity">
    <reaction evidence="1">
        <text>S-ubiquitinyl-[E2 ubiquitin-conjugating enzyme]-L-cysteine + [acceptor protein]-L-lysine = [E2 ubiquitin-conjugating enzyme]-L-cysteine + N(6)-ubiquitinyl-[acceptor protein]-L-lysine.</text>
        <dbReference type="EC" id="2.3.2.27"/>
    </reaction>
</comment>
<organism evidence="12 13">
    <name type="scientific">Hibiscus sabdariffa</name>
    <name type="common">roselle</name>
    <dbReference type="NCBI Taxonomy" id="183260"/>
    <lineage>
        <taxon>Eukaryota</taxon>
        <taxon>Viridiplantae</taxon>
        <taxon>Streptophyta</taxon>
        <taxon>Embryophyta</taxon>
        <taxon>Tracheophyta</taxon>
        <taxon>Spermatophyta</taxon>
        <taxon>Magnoliopsida</taxon>
        <taxon>eudicotyledons</taxon>
        <taxon>Gunneridae</taxon>
        <taxon>Pentapetalae</taxon>
        <taxon>rosids</taxon>
        <taxon>malvids</taxon>
        <taxon>Malvales</taxon>
        <taxon>Malvaceae</taxon>
        <taxon>Malvoideae</taxon>
        <taxon>Hibiscus</taxon>
    </lineage>
</organism>
<dbReference type="Proteomes" id="UP001472677">
    <property type="component" value="Unassembled WGS sequence"/>
</dbReference>
<dbReference type="InterPro" id="IPR001841">
    <property type="entry name" value="Znf_RING"/>
</dbReference>
<dbReference type="SMART" id="SM00184">
    <property type="entry name" value="RING"/>
    <property type="match status" value="1"/>
</dbReference>
<evidence type="ECO:0000256" key="1">
    <source>
        <dbReference type="ARBA" id="ARBA00000900"/>
    </source>
</evidence>
<protein>
    <recommendedName>
        <fullName evidence="3">RING-type E3 ubiquitin transferase</fullName>
        <ecNumber evidence="3">2.3.2.27</ecNumber>
    </recommendedName>
</protein>
<dbReference type="PANTHER" id="PTHR14155:SF610">
    <property type="entry name" value="OS01G0755700 PROTEIN"/>
    <property type="match status" value="1"/>
</dbReference>
<evidence type="ECO:0000259" key="11">
    <source>
        <dbReference type="PROSITE" id="PS50089"/>
    </source>
</evidence>
<dbReference type="Pfam" id="PF13639">
    <property type="entry name" value="zf-RING_2"/>
    <property type="match status" value="1"/>
</dbReference>
<proteinExistence type="inferred from homology"/>
<dbReference type="EC" id="2.3.2.27" evidence="3"/>
<evidence type="ECO:0000256" key="9">
    <source>
        <dbReference type="PROSITE-ProRule" id="PRU00175"/>
    </source>
</evidence>
<keyword evidence="10" id="KW-1133">Transmembrane helix</keyword>
<comment type="caution">
    <text evidence="12">The sequence shown here is derived from an EMBL/GenBank/DDBJ whole genome shotgun (WGS) entry which is preliminary data.</text>
</comment>
<evidence type="ECO:0000256" key="10">
    <source>
        <dbReference type="SAM" id="Phobius"/>
    </source>
</evidence>
<evidence type="ECO:0000256" key="8">
    <source>
        <dbReference type="ARBA" id="ARBA00024209"/>
    </source>
</evidence>
<evidence type="ECO:0000256" key="5">
    <source>
        <dbReference type="ARBA" id="ARBA00022771"/>
    </source>
</evidence>
<evidence type="ECO:0000313" key="12">
    <source>
        <dbReference type="EMBL" id="KAK8527408.1"/>
    </source>
</evidence>
<reference evidence="12 13" key="1">
    <citation type="journal article" date="2024" name="G3 (Bethesda)">
        <title>Genome assembly of Hibiscus sabdariffa L. provides insights into metabolisms of medicinal natural products.</title>
        <authorList>
            <person name="Kim T."/>
        </authorList>
    </citation>
    <scope>NUCLEOTIDE SEQUENCE [LARGE SCALE GENOMIC DNA]</scope>
    <source>
        <strain evidence="12">TK-2024</strain>
        <tissue evidence="12">Old leaves</tissue>
    </source>
</reference>
<keyword evidence="7" id="KW-0862">Zinc</keyword>
<accession>A0ABR2D102</accession>
<dbReference type="InterPro" id="IPR053238">
    <property type="entry name" value="RING-H2_zinc_finger"/>
</dbReference>
<dbReference type="SUPFAM" id="SSF57850">
    <property type="entry name" value="RING/U-box"/>
    <property type="match status" value="1"/>
</dbReference>
<dbReference type="EMBL" id="JBBPBM010000038">
    <property type="protein sequence ID" value="KAK8527408.1"/>
    <property type="molecule type" value="Genomic_DNA"/>
</dbReference>
<feature type="domain" description="RING-type" evidence="11">
    <location>
        <begin position="134"/>
        <end position="176"/>
    </location>
</feature>
<keyword evidence="6" id="KW-0833">Ubl conjugation pathway</keyword>
<dbReference type="InterPro" id="IPR013083">
    <property type="entry name" value="Znf_RING/FYVE/PHD"/>
</dbReference>
<evidence type="ECO:0000256" key="7">
    <source>
        <dbReference type="ARBA" id="ARBA00022833"/>
    </source>
</evidence>
<keyword evidence="4" id="KW-0479">Metal-binding</keyword>
<gene>
    <name evidence="12" type="ORF">V6N12_054620</name>
</gene>
<keyword evidence="5 9" id="KW-0863">Zinc-finger</keyword>
<keyword evidence="10" id="KW-0472">Membrane</keyword>
<dbReference type="PANTHER" id="PTHR14155">
    <property type="entry name" value="RING FINGER DOMAIN-CONTAINING"/>
    <property type="match status" value="1"/>
</dbReference>
<dbReference type="Gene3D" id="3.30.40.10">
    <property type="entry name" value="Zinc/RING finger domain, C3HC4 (zinc finger)"/>
    <property type="match status" value="1"/>
</dbReference>
<evidence type="ECO:0000256" key="3">
    <source>
        <dbReference type="ARBA" id="ARBA00012483"/>
    </source>
</evidence>
<keyword evidence="10" id="KW-0812">Transmembrane</keyword>
<comment type="pathway">
    <text evidence="2">Protein modification; protein ubiquitination.</text>
</comment>
<dbReference type="PROSITE" id="PS50089">
    <property type="entry name" value="ZF_RING_2"/>
    <property type="match status" value="1"/>
</dbReference>
<comment type="similarity">
    <text evidence="8">Belongs to the RING-type zinc finger family. ATL subfamily.</text>
</comment>
<evidence type="ECO:0000313" key="13">
    <source>
        <dbReference type="Proteomes" id="UP001472677"/>
    </source>
</evidence>
<name>A0ABR2D102_9ROSI</name>
<keyword evidence="13" id="KW-1185">Reference proteome</keyword>
<feature type="transmembrane region" description="Helical" evidence="10">
    <location>
        <begin position="26"/>
        <end position="43"/>
    </location>
</feature>
<evidence type="ECO:0000256" key="2">
    <source>
        <dbReference type="ARBA" id="ARBA00004906"/>
    </source>
</evidence>